<feature type="transmembrane region" description="Helical" evidence="7">
    <location>
        <begin position="170"/>
        <end position="188"/>
    </location>
</feature>
<evidence type="ECO:0000313" key="10">
    <source>
        <dbReference type="EMBL" id="HJC23207.1"/>
    </source>
</evidence>
<name>A0A9D2SQ84_9FIRM</name>
<evidence type="ECO:0000259" key="8">
    <source>
        <dbReference type="PROSITE" id="PS50893"/>
    </source>
</evidence>
<keyword evidence="3" id="KW-0547">Nucleotide-binding</keyword>
<evidence type="ECO:0000256" key="2">
    <source>
        <dbReference type="ARBA" id="ARBA00022692"/>
    </source>
</evidence>
<feature type="transmembrane region" description="Helical" evidence="7">
    <location>
        <begin position="250"/>
        <end position="271"/>
    </location>
</feature>
<dbReference type="GO" id="GO:0015421">
    <property type="term" value="F:ABC-type oligopeptide transporter activity"/>
    <property type="evidence" value="ECO:0007669"/>
    <property type="project" value="TreeGrafter"/>
</dbReference>
<feature type="transmembrane region" description="Helical" evidence="7">
    <location>
        <begin position="30"/>
        <end position="52"/>
    </location>
</feature>
<dbReference type="SMART" id="SM00382">
    <property type="entry name" value="AAA"/>
    <property type="match status" value="1"/>
</dbReference>
<dbReference type="EMBL" id="DWWS01000021">
    <property type="protein sequence ID" value="HJC23207.1"/>
    <property type="molecule type" value="Genomic_DNA"/>
</dbReference>
<dbReference type="Pfam" id="PF00664">
    <property type="entry name" value="ABC_membrane"/>
    <property type="match status" value="1"/>
</dbReference>
<dbReference type="InterPro" id="IPR003439">
    <property type="entry name" value="ABC_transporter-like_ATP-bd"/>
</dbReference>
<evidence type="ECO:0000256" key="6">
    <source>
        <dbReference type="ARBA" id="ARBA00023136"/>
    </source>
</evidence>
<protein>
    <submittedName>
        <fullName evidence="10">ABC transporter ATP-binding protein/permease</fullName>
    </submittedName>
</protein>
<feature type="transmembrane region" description="Helical" evidence="7">
    <location>
        <begin position="137"/>
        <end position="164"/>
    </location>
</feature>
<dbReference type="Gene3D" id="3.40.50.300">
    <property type="entry name" value="P-loop containing nucleotide triphosphate hydrolases"/>
    <property type="match status" value="1"/>
</dbReference>
<dbReference type="CDD" id="cd07346">
    <property type="entry name" value="ABC_6TM_exporters"/>
    <property type="match status" value="1"/>
</dbReference>
<feature type="domain" description="ABC transporter" evidence="8">
    <location>
        <begin position="346"/>
        <end position="580"/>
    </location>
</feature>
<comment type="subcellular location">
    <subcellularLocation>
        <location evidence="1">Cell membrane</location>
        <topology evidence="1">Multi-pass membrane protein</topology>
    </subcellularLocation>
</comment>
<evidence type="ECO:0000259" key="9">
    <source>
        <dbReference type="PROSITE" id="PS50929"/>
    </source>
</evidence>
<dbReference type="InterPro" id="IPR027417">
    <property type="entry name" value="P-loop_NTPase"/>
</dbReference>
<dbReference type="AlphaFoldDB" id="A0A9D2SQ84"/>
<dbReference type="PROSITE" id="PS50893">
    <property type="entry name" value="ABC_TRANSPORTER_2"/>
    <property type="match status" value="1"/>
</dbReference>
<dbReference type="Proteomes" id="UP000823891">
    <property type="component" value="Unassembled WGS sequence"/>
</dbReference>
<reference evidence="10" key="1">
    <citation type="journal article" date="2021" name="PeerJ">
        <title>Extensive microbial diversity within the chicken gut microbiome revealed by metagenomics and culture.</title>
        <authorList>
            <person name="Gilroy R."/>
            <person name="Ravi A."/>
            <person name="Getino M."/>
            <person name="Pursley I."/>
            <person name="Horton D.L."/>
            <person name="Alikhan N.F."/>
            <person name="Baker D."/>
            <person name="Gharbi K."/>
            <person name="Hall N."/>
            <person name="Watson M."/>
            <person name="Adriaenssens E.M."/>
            <person name="Foster-Nyarko E."/>
            <person name="Jarju S."/>
            <person name="Secka A."/>
            <person name="Antonio M."/>
            <person name="Oren A."/>
            <person name="Chaudhuri R.R."/>
            <person name="La Ragione R."/>
            <person name="Hildebrand F."/>
            <person name="Pallen M.J."/>
        </authorList>
    </citation>
    <scope>NUCLEOTIDE SEQUENCE</scope>
    <source>
        <strain evidence="10">USAMLcec2-132</strain>
    </source>
</reference>
<evidence type="ECO:0000256" key="5">
    <source>
        <dbReference type="ARBA" id="ARBA00022989"/>
    </source>
</evidence>
<dbReference type="Gene3D" id="1.20.1560.10">
    <property type="entry name" value="ABC transporter type 1, transmembrane domain"/>
    <property type="match status" value="1"/>
</dbReference>
<accession>A0A9D2SQ84</accession>
<dbReference type="PANTHER" id="PTHR43394:SF1">
    <property type="entry name" value="ATP-BINDING CASSETTE SUB-FAMILY B MEMBER 10, MITOCHONDRIAL"/>
    <property type="match status" value="1"/>
</dbReference>
<dbReference type="Pfam" id="PF00005">
    <property type="entry name" value="ABC_tran"/>
    <property type="match status" value="1"/>
</dbReference>
<keyword evidence="4 10" id="KW-0067">ATP-binding</keyword>
<dbReference type="InterPro" id="IPR011527">
    <property type="entry name" value="ABC1_TM_dom"/>
</dbReference>
<evidence type="ECO:0000256" key="1">
    <source>
        <dbReference type="ARBA" id="ARBA00004651"/>
    </source>
</evidence>
<evidence type="ECO:0000256" key="3">
    <source>
        <dbReference type="ARBA" id="ARBA00022741"/>
    </source>
</evidence>
<dbReference type="InterPro" id="IPR003593">
    <property type="entry name" value="AAA+_ATPase"/>
</dbReference>
<keyword evidence="2 7" id="KW-0812">Transmembrane</keyword>
<proteinExistence type="predicted"/>
<keyword evidence="5 7" id="KW-1133">Transmembrane helix</keyword>
<evidence type="ECO:0000313" key="11">
    <source>
        <dbReference type="Proteomes" id="UP000823891"/>
    </source>
</evidence>
<dbReference type="InterPro" id="IPR039421">
    <property type="entry name" value="Type_1_exporter"/>
</dbReference>
<dbReference type="SUPFAM" id="SSF90123">
    <property type="entry name" value="ABC transporter transmembrane region"/>
    <property type="match status" value="1"/>
</dbReference>
<dbReference type="GO" id="GO:0005524">
    <property type="term" value="F:ATP binding"/>
    <property type="evidence" value="ECO:0007669"/>
    <property type="project" value="UniProtKB-KW"/>
</dbReference>
<dbReference type="SUPFAM" id="SSF52540">
    <property type="entry name" value="P-loop containing nucleoside triphosphate hydrolases"/>
    <property type="match status" value="1"/>
</dbReference>
<evidence type="ECO:0000256" key="7">
    <source>
        <dbReference type="SAM" id="Phobius"/>
    </source>
</evidence>
<reference evidence="10" key="2">
    <citation type="submission" date="2021-04" db="EMBL/GenBank/DDBJ databases">
        <authorList>
            <person name="Gilroy R."/>
        </authorList>
    </citation>
    <scope>NUCLEOTIDE SEQUENCE</scope>
    <source>
        <strain evidence="10">USAMLcec2-132</strain>
    </source>
</reference>
<evidence type="ECO:0000256" key="4">
    <source>
        <dbReference type="ARBA" id="ARBA00022840"/>
    </source>
</evidence>
<keyword evidence="6 7" id="KW-0472">Membrane</keyword>
<dbReference type="PANTHER" id="PTHR43394">
    <property type="entry name" value="ATP-DEPENDENT PERMEASE MDL1, MITOCHONDRIAL"/>
    <property type="match status" value="1"/>
</dbReference>
<dbReference type="PROSITE" id="PS50929">
    <property type="entry name" value="ABC_TM1F"/>
    <property type="match status" value="1"/>
</dbReference>
<dbReference type="InterPro" id="IPR036640">
    <property type="entry name" value="ABC1_TM_sf"/>
</dbReference>
<organism evidence="10 11">
    <name type="scientific">Candidatus Eisenbergiella merdavium</name>
    <dbReference type="NCBI Taxonomy" id="2838551"/>
    <lineage>
        <taxon>Bacteria</taxon>
        <taxon>Bacillati</taxon>
        <taxon>Bacillota</taxon>
        <taxon>Clostridia</taxon>
        <taxon>Lachnospirales</taxon>
        <taxon>Lachnospiraceae</taxon>
        <taxon>Eisenbergiella</taxon>
    </lineage>
</organism>
<sequence>MQRMFSLISMNKVSETQKFIQDHLKGQKRYLVVLLFILILGIALTSSLPLLYGKLVDHITEYRLKEFHIIFALYLTFSLLSLLLSSIEAFYGEWVSFLFSSQMKKNLFASIISLKCAEIEKRESGELISRLNGDVEVITSFCISLITSALTIIMNTAVALFFILRLSGTLARIALLFLPLSIFTNYYFKKKYKEIQRCKRRFRDQFYSFQVQILSNIMAFRPFGIENKYTDKFSEYMREQWKITQKEKQINICSTLIGGIVSNLSSFALLYCSAKLIWDQSFSLGSMTAFMSYISQLTREINRMLNLNMESQNVIVSMQRITEMENLPSERQQLTFNTICRPLNTIKTRNLSFAYKPERMVLSGLSLKISDPGLYTIVGKNGSGKSTLLKLLAGYYDTYIGQILIGDQKIESIPLSQLRGSVKYISGTPYIENLSFYDNIRFFYKDIKENNIREAYHLVGLSNYIESLPDGYHTLAGANGTNLSNGQKQKLNIARALASEASVLLFDEITSEIDGSSEAEINMILEQLATSRIIIHATHRIASAQMGRQIFVMENGKINIDGTHEYLLKHSALYKNLFVQQNQKTL</sequence>
<gene>
    <name evidence="10" type="ORF">H9761_05825</name>
</gene>
<dbReference type="GO" id="GO:0016887">
    <property type="term" value="F:ATP hydrolysis activity"/>
    <property type="evidence" value="ECO:0007669"/>
    <property type="project" value="InterPro"/>
</dbReference>
<feature type="domain" description="ABC transmembrane type-1" evidence="9">
    <location>
        <begin position="32"/>
        <end position="313"/>
    </location>
</feature>
<comment type="caution">
    <text evidence="10">The sequence shown here is derived from an EMBL/GenBank/DDBJ whole genome shotgun (WGS) entry which is preliminary data.</text>
</comment>
<dbReference type="GO" id="GO:0005886">
    <property type="term" value="C:plasma membrane"/>
    <property type="evidence" value="ECO:0007669"/>
    <property type="project" value="UniProtKB-SubCell"/>
</dbReference>
<feature type="transmembrane region" description="Helical" evidence="7">
    <location>
        <begin position="67"/>
        <end position="91"/>
    </location>
</feature>